<evidence type="ECO:0000256" key="2">
    <source>
        <dbReference type="SAM" id="Phobius"/>
    </source>
</evidence>
<accession>A0A1J4K7W2</accession>
<reference evidence="3" key="1">
    <citation type="submission" date="2016-10" db="EMBL/GenBank/DDBJ databases">
        <authorList>
            <person name="Benchimol M."/>
            <person name="Almeida L.G."/>
            <person name="Vasconcelos A.T."/>
            <person name="Perreira-Neves A."/>
            <person name="Rosa I.A."/>
            <person name="Tasca T."/>
            <person name="Bogo M.R."/>
            <person name="de Souza W."/>
        </authorList>
    </citation>
    <scope>NUCLEOTIDE SEQUENCE [LARGE SCALE GENOMIC DNA]</scope>
    <source>
        <strain evidence="3">K</strain>
    </source>
</reference>
<proteinExistence type="predicted"/>
<dbReference type="RefSeq" id="XP_068358910.1">
    <property type="nucleotide sequence ID" value="XM_068504961.1"/>
</dbReference>
<organism evidence="3 4">
    <name type="scientific">Tritrichomonas foetus</name>
    <dbReference type="NCBI Taxonomy" id="1144522"/>
    <lineage>
        <taxon>Eukaryota</taxon>
        <taxon>Metamonada</taxon>
        <taxon>Parabasalia</taxon>
        <taxon>Tritrichomonadida</taxon>
        <taxon>Tritrichomonadidae</taxon>
        <taxon>Tritrichomonas</taxon>
    </lineage>
</organism>
<feature type="transmembrane region" description="Helical" evidence="2">
    <location>
        <begin position="334"/>
        <end position="356"/>
    </location>
</feature>
<dbReference type="VEuPathDB" id="TrichDB:TRFO_26461"/>
<feature type="transmembrane region" description="Helical" evidence="2">
    <location>
        <begin position="301"/>
        <end position="322"/>
    </location>
</feature>
<protein>
    <recommendedName>
        <fullName evidence="5">Fungal lipase-like domain-containing protein</fullName>
    </recommendedName>
</protein>
<gene>
    <name evidence="3" type="ORF">TRFO_26461</name>
</gene>
<keyword evidence="4" id="KW-1185">Reference proteome</keyword>
<evidence type="ECO:0000256" key="1">
    <source>
        <dbReference type="SAM" id="Coils"/>
    </source>
</evidence>
<keyword evidence="2" id="KW-0812">Transmembrane</keyword>
<dbReference type="Proteomes" id="UP000179807">
    <property type="component" value="Unassembled WGS sequence"/>
</dbReference>
<comment type="caution">
    <text evidence="3">The sequence shown here is derived from an EMBL/GenBank/DDBJ whole genome shotgun (WGS) entry which is preliminary data.</text>
</comment>
<dbReference type="EMBL" id="MLAK01000747">
    <property type="protein sequence ID" value="OHT05774.1"/>
    <property type="molecule type" value="Genomic_DNA"/>
</dbReference>
<keyword evidence="2" id="KW-0472">Membrane</keyword>
<evidence type="ECO:0000313" key="4">
    <source>
        <dbReference type="Proteomes" id="UP000179807"/>
    </source>
</evidence>
<sequence>MLKQVIISILSFVLITTLFVTTYVSFVIFLCCSVQMVFSYFISFITSALTRDWYDFINNIIWMFYSIPYVHLLLGINLKIIKSYFHNIWKVLSFSGIQNTIRNDFDKTKCSRTIIVLKYVTIVCVILLLGTLLLIEIFTRSEEAVYSIYIGILSVIVPVTGFLKVLYQSMRSMFASAETLTISLHNIEQEMNKHETLKNSLENIDNSETTSQNNNSKVEQSLIDPCGIINQYDYLSYIKDAEVNHFASVARIRVFNKEMIPGLIIAVLVLCSIILDTIAFVQQQKYLFTTSIVGYAIRMLFYLFSLPFLIIFNFCGLFIDSNQTKERHKFIRRMWIFVLLFYSAFLIVSITFLLIINFRFDPYQLEHLEYNYMNYSNITISNLYKEFSSPSAICAIKYKNLSLLQYAGIAALGQSKNLNISKEILKYIFDGNEVPVELFSSNHDMFVYRVNISENFSVISFHSLITKEGISFLLENFFNDFIPSKIFRTIIPFYEVTYNLVLSRFMNILTEHLTFFVGVTQISPRYVKFNLNIHNNLALNSSDVVYTGHSIGGILAKSMGTSFSSPSISFESLSYYRSLFQATMQLYTSGEDMFGSNGFEMINSYSPSQIFSSSERNATLNALLPKWKTYYDLVNPYDTFCTIAAGCATDERYDGLCNATVGFDKYLHLFTLWNRTRSNYE</sequence>
<keyword evidence="2" id="KW-1133">Transmembrane helix</keyword>
<name>A0A1J4K7W2_9EUKA</name>
<feature type="coiled-coil region" evidence="1">
    <location>
        <begin position="177"/>
        <end position="207"/>
    </location>
</feature>
<evidence type="ECO:0000313" key="3">
    <source>
        <dbReference type="EMBL" id="OHT05774.1"/>
    </source>
</evidence>
<feature type="transmembrane region" description="Helical" evidence="2">
    <location>
        <begin position="260"/>
        <end position="281"/>
    </location>
</feature>
<evidence type="ECO:0008006" key="5">
    <source>
        <dbReference type="Google" id="ProtNLM"/>
    </source>
</evidence>
<feature type="transmembrane region" description="Helical" evidence="2">
    <location>
        <begin position="144"/>
        <end position="167"/>
    </location>
</feature>
<dbReference type="AlphaFoldDB" id="A0A1J4K7W2"/>
<keyword evidence="1" id="KW-0175">Coiled coil</keyword>
<feature type="transmembrane region" description="Helical" evidence="2">
    <location>
        <begin position="6"/>
        <end position="30"/>
    </location>
</feature>
<feature type="transmembrane region" description="Helical" evidence="2">
    <location>
        <begin position="60"/>
        <end position="80"/>
    </location>
</feature>
<feature type="transmembrane region" description="Helical" evidence="2">
    <location>
        <begin position="116"/>
        <end position="138"/>
    </location>
</feature>
<dbReference type="GeneID" id="94839665"/>